<evidence type="ECO:0000313" key="2">
    <source>
        <dbReference type="EMBL" id="KAK4413700.1"/>
    </source>
</evidence>
<name>A0AAE1XKM9_9LAMI</name>
<gene>
    <name evidence="2" type="ORF">Salat_2782800</name>
</gene>
<keyword evidence="3" id="KW-1185">Reference proteome</keyword>
<proteinExistence type="predicted"/>
<organism evidence="2 3">
    <name type="scientific">Sesamum alatum</name>
    <dbReference type="NCBI Taxonomy" id="300844"/>
    <lineage>
        <taxon>Eukaryota</taxon>
        <taxon>Viridiplantae</taxon>
        <taxon>Streptophyta</taxon>
        <taxon>Embryophyta</taxon>
        <taxon>Tracheophyta</taxon>
        <taxon>Spermatophyta</taxon>
        <taxon>Magnoliopsida</taxon>
        <taxon>eudicotyledons</taxon>
        <taxon>Gunneridae</taxon>
        <taxon>Pentapetalae</taxon>
        <taxon>asterids</taxon>
        <taxon>lamiids</taxon>
        <taxon>Lamiales</taxon>
        <taxon>Pedaliaceae</taxon>
        <taxon>Sesamum</taxon>
    </lineage>
</organism>
<evidence type="ECO:0000313" key="3">
    <source>
        <dbReference type="Proteomes" id="UP001293254"/>
    </source>
</evidence>
<accession>A0AAE1XKM9</accession>
<reference evidence="2" key="1">
    <citation type="submission" date="2020-06" db="EMBL/GenBank/DDBJ databases">
        <authorList>
            <person name="Li T."/>
            <person name="Hu X."/>
            <person name="Zhang T."/>
            <person name="Song X."/>
            <person name="Zhang H."/>
            <person name="Dai N."/>
            <person name="Sheng W."/>
            <person name="Hou X."/>
            <person name="Wei L."/>
        </authorList>
    </citation>
    <scope>NUCLEOTIDE SEQUENCE</scope>
    <source>
        <strain evidence="2">3651</strain>
        <tissue evidence="2">Leaf</tissue>
    </source>
</reference>
<dbReference type="Proteomes" id="UP001293254">
    <property type="component" value="Unassembled WGS sequence"/>
</dbReference>
<evidence type="ECO:0000256" key="1">
    <source>
        <dbReference type="SAM" id="MobiDB-lite"/>
    </source>
</evidence>
<dbReference type="AlphaFoldDB" id="A0AAE1XKM9"/>
<sequence length="206" mass="22841">MGQAQKTGGGRMAFSDSITNFASSPMMIRAALPNLQVNIMSTGVQSTLLPPSPSRLSSARPKYFPLTLMQEQPKSGGPTPLQGSKSTPLSKANVGEQGFLFSSAEPNNSFPLQRVCKGGVAGLDISWELVSEWPEGMGEWLSTVFTRLSEDDKPRFLTLCWALWTNRNKKVMEGMQQDPLSVVQRALDFLVRYQETKKRVQLDRTR</sequence>
<comment type="caution">
    <text evidence="2">The sequence shown here is derived from an EMBL/GenBank/DDBJ whole genome shotgun (WGS) entry which is preliminary data.</text>
</comment>
<reference evidence="2" key="2">
    <citation type="journal article" date="2024" name="Plant">
        <title>Genomic evolution and insights into agronomic trait innovations of Sesamum species.</title>
        <authorList>
            <person name="Miao H."/>
            <person name="Wang L."/>
            <person name="Qu L."/>
            <person name="Liu H."/>
            <person name="Sun Y."/>
            <person name="Le M."/>
            <person name="Wang Q."/>
            <person name="Wei S."/>
            <person name="Zheng Y."/>
            <person name="Lin W."/>
            <person name="Duan Y."/>
            <person name="Cao H."/>
            <person name="Xiong S."/>
            <person name="Wang X."/>
            <person name="Wei L."/>
            <person name="Li C."/>
            <person name="Ma Q."/>
            <person name="Ju M."/>
            <person name="Zhao R."/>
            <person name="Li G."/>
            <person name="Mu C."/>
            <person name="Tian Q."/>
            <person name="Mei H."/>
            <person name="Zhang T."/>
            <person name="Gao T."/>
            <person name="Zhang H."/>
        </authorList>
    </citation>
    <scope>NUCLEOTIDE SEQUENCE</scope>
    <source>
        <strain evidence="2">3651</strain>
    </source>
</reference>
<protein>
    <submittedName>
        <fullName evidence="2">Uncharacterized protein</fullName>
    </submittedName>
</protein>
<feature type="region of interest" description="Disordered" evidence="1">
    <location>
        <begin position="69"/>
        <end position="89"/>
    </location>
</feature>
<dbReference type="EMBL" id="JACGWO010000012">
    <property type="protein sequence ID" value="KAK4413700.1"/>
    <property type="molecule type" value="Genomic_DNA"/>
</dbReference>